<organism evidence="2 3">
    <name type="scientific">Paenibacillus brasilensis</name>
    <dbReference type="NCBI Taxonomy" id="128574"/>
    <lineage>
        <taxon>Bacteria</taxon>
        <taxon>Bacillati</taxon>
        <taxon>Bacillota</taxon>
        <taxon>Bacilli</taxon>
        <taxon>Bacillales</taxon>
        <taxon>Paenibacillaceae</taxon>
        <taxon>Paenibacillus</taxon>
    </lineage>
</organism>
<gene>
    <name evidence="2" type="ORF">QOZ95_002093</name>
</gene>
<dbReference type="Gene3D" id="3.40.50.150">
    <property type="entry name" value="Vaccinia Virus protein VP39"/>
    <property type="match status" value="1"/>
</dbReference>
<dbReference type="EMBL" id="JAUSWA010000010">
    <property type="protein sequence ID" value="MDQ0493930.1"/>
    <property type="molecule type" value="Genomic_DNA"/>
</dbReference>
<accession>A0ABU0KZA5</accession>
<dbReference type="InterPro" id="IPR029063">
    <property type="entry name" value="SAM-dependent_MTases_sf"/>
</dbReference>
<comment type="caution">
    <text evidence="2">The sequence shown here is derived from an EMBL/GenBank/DDBJ whole genome shotgun (WGS) entry which is preliminary data.</text>
</comment>
<dbReference type="Pfam" id="PF01170">
    <property type="entry name" value="UPF0020"/>
    <property type="match status" value="1"/>
</dbReference>
<dbReference type="InterPro" id="IPR000241">
    <property type="entry name" value="RlmKL-like_Mtase"/>
</dbReference>
<sequence>MNKYEMNTNETKLETKPKYIYTYACHETERELCLLELKCLFGQPPVHDSILLSQRRLEPGTSPFIHLRLDTAVDAGSLEELCEAASTLLLEEGKTFKVLCLKEGDNEADYDERRRIERRIGSRIQGQAQMKEPDITLGVIRAGQRWFLGQCVYSDRSWLERRQKPQNYSTGLPVFVAKALVNLAVGHAAVHEADADRLKLLDPCCGMGNVMIEALSMGKHIRGYDINPLAVRGARVNLCHFGYEENLVKLGDMNMLEGTYDAAILDMPYNLCSVLPADEQKQMLRSLRRLAARAVIVSTEPMEALLSESGWTLTEQCSIRKTGMVREIWVCE</sequence>
<feature type="domain" description="Ribosomal RNA large subunit methyltransferase K/L-like methyltransferase" evidence="1">
    <location>
        <begin position="165"/>
        <end position="271"/>
    </location>
</feature>
<proteinExistence type="predicted"/>
<keyword evidence="3" id="KW-1185">Reference proteome</keyword>
<evidence type="ECO:0000313" key="3">
    <source>
        <dbReference type="Proteomes" id="UP001242811"/>
    </source>
</evidence>
<protein>
    <submittedName>
        <fullName evidence="2">tRNA G10 N-methylase Trm11</fullName>
    </submittedName>
</protein>
<dbReference type="Proteomes" id="UP001242811">
    <property type="component" value="Unassembled WGS sequence"/>
</dbReference>
<dbReference type="PANTHER" id="PTHR14911">
    <property type="entry name" value="THUMP DOMAIN-CONTAINING"/>
    <property type="match status" value="1"/>
</dbReference>
<name>A0ABU0KZA5_9BACL</name>
<dbReference type="PANTHER" id="PTHR14911:SF13">
    <property type="entry name" value="TRNA (GUANINE(6)-N2)-METHYLTRANSFERASE THUMP3"/>
    <property type="match status" value="1"/>
</dbReference>
<dbReference type="SUPFAM" id="SSF53335">
    <property type="entry name" value="S-adenosyl-L-methionine-dependent methyltransferases"/>
    <property type="match status" value="1"/>
</dbReference>
<dbReference type="CDD" id="cd02440">
    <property type="entry name" value="AdoMet_MTases"/>
    <property type="match status" value="1"/>
</dbReference>
<evidence type="ECO:0000313" key="2">
    <source>
        <dbReference type="EMBL" id="MDQ0493930.1"/>
    </source>
</evidence>
<dbReference type="RefSeq" id="WP_152380739.1">
    <property type="nucleotide sequence ID" value="NZ_CP045298.1"/>
</dbReference>
<evidence type="ECO:0000259" key="1">
    <source>
        <dbReference type="Pfam" id="PF01170"/>
    </source>
</evidence>
<reference evidence="2 3" key="1">
    <citation type="submission" date="2023-07" db="EMBL/GenBank/DDBJ databases">
        <title>Genomic Encyclopedia of Type Strains, Phase IV (KMG-IV): sequencing the most valuable type-strain genomes for metagenomic binning, comparative biology and taxonomic classification.</title>
        <authorList>
            <person name="Goeker M."/>
        </authorList>
    </citation>
    <scope>NUCLEOTIDE SEQUENCE [LARGE SCALE GENOMIC DNA]</scope>
    <source>
        <strain evidence="2 3">DSM 14914</strain>
    </source>
</reference>